<evidence type="ECO:0000256" key="12">
    <source>
        <dbReference type="ARBA" id="ARBA00023136"/>
    </source>
</evidence>
<dbReference type="FunFam" id="1.25.50.20:FF:000001">
    <property type="entry name" value="Aminopeptidase"/>
    <property type="match status" value="1"/>
</dbReference>
<dbReference type="Pfam" id="PF11838">
    <property type="entry name" value="ERAP1_C"/>
    <property type="match status" value="1"/>
</dbReference>
<dbReference type="Gene3D" id="1.10.390.10">
    <property type="entry name" value="Neutral Protease Domain 2"/>
    <property type="match status" value="1"/>
</dbReference>
<dbReference type="InterPro" id="IPR034016">
    <property type="entry name" value="M1_APN-typ"/>
</dbReference>
<dbReference type="CDD" id="cd09601">
    <property type="entry name" value="M1_APN-Q_like"/>
    <property type="match status" value="1"/>
</dbReference>
<evidence type="ECO:0000256" key="7">
    <source>
        <dbReference type="ARBA" id="ARBA00022723"/>
    </source>
</evidence>
<dbReference type="AlphaFoldDB" id="A0A6J2U1W5"/>
<name>A0A6J2U1W5_DROLE</name>
<evidence type="ECO:0000313" key="21">
    <source>
        <dbReference type="Proteomes" id="UP000504634"/>
    </source>
</evidence>
<keyword evidence="10 16" id="KW-0862">Zinc</keyword>
<dbReference type="InterPro" id="IPR050344">
    <property type="entry name" value="Peptidase_M1_aminopeptidases"/>
</dbReference>
<dbReference type="InterPro" id="IPR001930">
    <property type="entry name" value="Peptidase_M1"/>
</dbReference>
<dbReference type="InterPro" id="IPR045357">
    <property type="entry name" value="Aminopeptidase_N-like_N"/>
</dbReference>
<dbReference type="GO" id="GO:0005615">
    <property type="term" value="C:extracellular space"/>
    <property type="evidence" value="ECO:0007669"/>
    <property type="project" value="TreeGrafter"/>
</dbReference>
<evidence type="ECO:0000259" key="19">
    <source>
        <dbReference type="Pfam" id="PF11838"/>
    </source>
</evidence>
<dbReference type="GO" id="GO:0008270">
    <property type="term" value="F:zinc ion binding"/>
    <property type="evidence" value="ECO:0007669"/>
    <property type="project" value="UniProtKB-UniRule"/>
</dbReference>
<keyword evidence="14" id="KW-0325">Glycoprotein</keyword>
<feature type="domain" description="ERAP1-like C-terminal" evidence="19">
    <location>
        <begin position="585"/>
        <end position="900"/>
    </location>
</feature>
<feature type="chain" id="PRO_5026955121" description="Aminopeptidase" evidence="17">
    <location>
        <begin position="23"/>
        <end position="928"/>
    </location>
</feature>
<dbReference type="GO" id="GO:0008237">
    <property type="term" value="F:metallopeptidase activity"/>
    <property type="evidence" value="ECO:0007669"/>
    <property type="project" value="UniProtKB-KW"/>
</dbReference>
<dbReference type="InterPro" id="IPR014782">
    <property type="entry name" value="Peptidase_M1_dom"/>
</dbReference>
<evidence type="ECO:0000256" key="17">
    <source>
        <dbReference type="SAM" id="SignalP"/>
    </source>
</evidence>
<dbReference type="Pfam" id="PF01433">
    <property type="entry name" value="Peptidase_M1"/>
    <property type="match status" value="1"/>
</dbReference>
<dbReference type="InterPro" id="IPR042097">
    <property type="entry name" value="Aminopeptidase_N-like_N_sf"/>
</dbReference>
<keyword evidence="11 16" id="KW-0482">Metalloprotease</keyword>
<evidence type="ECO:0000256" key="16">
    <source>
        <dbReference type="RuleBase" id="RU364040"/>
    </source>
</evidence>
<evidence type="ECO:0000256" key="4">
    <source>
        <dbReference type="ARBA" id="ARBA00022475"/>
    </source>
</evidence>
<reference evidence="22" key="1">
    <citation type="submission" date="2025-08" db="UniProtKB">
        <authorList>
            <consortium name="RefSeq"/>
        </authorList>
    </citation>
    <scope>IDENTIFICATION</scope>
    <source>
        <strain evidence="22">11010-0011.00</strain>
        <tissue evidence="22">Whole body</tissue>
    </source>
</reference>
<keyword evidence="4" id="KW-1003">Cell membrane</keyword>
<keyword evidence="8 17" id="KW-0732">Signal</keyword>
<dbReference type="EC" id="3.4.11.-" evidence="16"/>
<dbReference type="GO" id="GO:0098552">
    <property type="term" value="C:side of membrane"/>
    <property type="evidence" value="ECO:0007669"/>
    <property type="project" value="UniProtKB-KW"/>
</dbReference>
<dbReference type="GO" id="GO:0006508">
    <property type="term" value="P:proteolysis"/>
    <property type="evidence" value="ECO:0007669"/>
    <property type="project" value="UniProtKB-KW"/>
</dbReference>
<dbReference type="PANTHER" id="PTHR11533">
    <property type="entry name" value="PROTEASE M1 ZINC METALLOPROTEASE"/>
    <property type="match status" value="1"/>
</dbReference>
<dbReference type="Proteomes" id="UP000504634">
    <property type="component" value="Unplaced"/>
</dbReference>
<evidence type="ECO:0000256" key="13">
    <source>
        <dbReference type="ARBA" id="ARBA00023157"/>
    </source>
</evidence>
<feature type="signal peptide" evidence="17">
    <location>
        <begin position="1"/>
        <end position="22"/>
    </location>
</feature>
<keyword evidence="15" id="KW-0449">Lipoprotein</keyword>
<dbReference type="Pfam" id="PF17900">
    <property type="entry name" value="Peptidase_M1_N"/>
    <property type="match status" value="1"/>
</dbReference>
<evidence type="ECO:0000256" key="2">
    <source>
        <dbReference type="ARBA" id="ARBA00004609"/>
    </source>
</evidence>
<dbReference type="SUPFAM" id="SSF63737">
    <property type="entry name" value="Leukotriene A4 hydrolase N-terminal domain"/>
    <property type="match status" value="1"/>
</dbReference>
<keyword evidence="13" id="KW-1015">Disulfide bond</keyword>
<dbReference type="Gene3D" id="2.60.40.1730">
    <property type="entry name" value="tricorn interacting facor f3 domain"/>
    <property type="match status" value="1"/>
</dbReference>
<evidence type="ECO:0000256" key="14">
    <source>
        <dbReference type="ARBA" id="ARBA00023180"/>
    </source>
</evidence>
<evidence type="ECO:0000256" key="9">
    <source>
        <dbReference type="ARBA" id="ARBA00022801"/>
    </source>
</evidence>
<evidence type="ECO:0000259" key="20">
    <source>
        <dbReference type="Pfam" id="PF17900"/>
    </source>
</evidence>
<dbReference type="GeneID" id="115629540"/>
<keyword evidence="21" id="KW-1185">Reference proteome</keyword>
<dbReference type="InterPro" id="IPR027268">
    <property type="entry name" value="Peptidase_M4/M1_CTD_sf"/>
</dbReference>
<comment type="subcellular location">
    <subcellularLocation>
        <location evidence="2">Cell membrane</location>
        <topology evidence="2">Lipid-anchor</topology>
        <topology evidence="2">GPI-anchor</topology>
    </subcellularLocation>
</comment>
<protein>
    <recommendedName>
        <fullName evidence="16">Aminopeptidase</fullName>
        <ecNumber evidence="16">3.4.11.-</ecNumber>
    </recommendedName>
</protein>
<dbReference type="InterPro" id="IPR024571">
    <property type="entry name" value="ERAP1-like_C_dom"/>
</dbReference>
<dbReference type="SUPFAM" id="SSF55486">
    <property type="entry name" value="Metalloproteases ('zincins'), catalytic domain"/>
    <property type="match status" value="1"/>
</dbReference>
<dbReference type="GO" id="GO:0016285">
    <property type="term" value="F:alanyl aminopeptidase activity"/>
    <property type="evidence" value="ECO:0007669"/>
    <property type="project" value="UniProtKB-EC"/>
</dbReference>
<comment type="catalytic activity">
    <reaction evidence="1">
        <text>Release of an N-terminal amino acid, Xaa-|-Yaa- from a peptide, amide or arylamide. Xaa is preferably Ala, but may be most amino acids including Pro (slow action). When a terminal hydrophobic residue is followed by a prolyl residue, the two may be released as an intact Xaa-Pro dipeptide.</text>
        <dbReference type="EC" id="3.4.11.2"/>
    </reaction>
</comment>
<gene>
    <name evidence="22" type="primary">LOC115629540</name>
</gene>
<sequence length="928" mass="107861">MSYLWLLALSCALLWGPKLLSAMEDAHLRTLKSQKLPENVKPIRYNLTIVTLQNDSFYGEVEIELIVQVEQRYLTLNAKGLHVKKFWLRRKNTGLRITINSTETKPEAEQIIVHFNNRLWLGEQYKLLLQFKGTLETESIGYYKTSYVDNENKTVWLTTTHFKPNTAHYAFPCLDDPQFKTPFILNLAHHKSLQAVSNMPPKKRVKNTFLQDFVWTYFEESVPMPTYLLAYSLNSLVEQKFVRKKSPELTAWLRPGTEDHSSYAMNISSELLDYNEWLFNHSHPLAKIDQLVLSGIETNLGESFGLISFQETNFLYKENIDSLNVKQRVAERIAQRFSEQWVGHLASISKWDDNWIMKGLAMYIAGFGLDKVEPTWRHHEKLLLANIFNVFEEDDHVHTYSLSIDANLEHRVWQAFDSFSRTKSFMLFRMLHHLIGTDVFLKSMRAFVERYAEDLLDPDELWEIFQQISEKALSLRDDIKVQTVMNSWTQDQGYPLITVIRNHENKTATVTQTRFFRTPPNPNDIPSYTREKSRDRCWWLPLSYTVQSKPDFAHSMPRAWLKCPTTGKMVAPPLEIANLGSPDNWVIFNVRLSAPYRVNYDPINWALITETLLSDEFESIDKINRAQIIDDALNLAWTGIESYNLALTLMSYIHREDRFVVWEAALRSLNRINNALKQAPAYRLFKSYVRLLIEPQFRKIFGKDTNGSNASKAMMRLVMQIACNFDLPQCLERASKKFADFIANKTKIPEDQRDVVFCTAIRMGSESEWTTLHRLFAASKVSNERSVMLAGLGCSRDTWALEKVLRWAFEAKSKHITVQTFQSVVRNSVGYFLAKSYLFANMKNIKKFLGNVTGQIVQIVRPLILEVSTQTELEAFRTLMFEQLYDLPVIDTAISRLIERGRDNIHWRNNRLQDLTLAIRTHSKAKGD</sequence>
<evidence type="ECO:0000256" key="10">
    <source>
        <dbReference type="ARBA" id="ARBA00022833"/>
    </source>
</evidence>
<evidence type="ECO:0000259" key="18">
    <source>
        <dbReference type="Pfam" id="PF01433"/>
    </source>
</evidence>
<dbReference type="PRINTS" id="PR00756">
    <property type="entry name" value="ALADIPTASE"/>
</dbReference>
<dbReference type="Gene3D" id="2.60.40.1910">
    <property type="match status" value="1"/>
</dbReference>
<accession>A0A6J2U1W5</accession>
<dbReference type="OrthoDB" id="10031169at2759"/>
<dbReference type="GO" id="GO:0005886">
    <property type="term" value="C:plasma membrane"/>
    <property type="evidence" value="ECO:0007669"/>
    <property type="project" value="UniProtKB-SubCell"/>
</dbReference>
<keyword evidence="12" id="KW-0472">Membrane</keyword>
<keyword evidence="5" id="KW-0336">GPI-anchor</keyword>
<evidence type="ECO:0000313" key="22">
    <source>
        <dbReference type="RefSeq" id="XP_030381880.1"/>
    </source>
</evidence>
<evidence type="ECO:0000256" key="5">
    <source>
        <dbReference type="ARBA" id="ARBA00022622"/>
    </source>
</evidence>
<feature type="domain" description="Aminopeptidase N-like N-terminal" evidence="20">
    <location>
        <begin position="41"/>
        <end position="228"/>
    </location>
</feature>
<evidence type="ECO:0000256" key="15">
    <source>
        <dbReference type="ARBA" id="ARBA00023288"/>
    </source>
</evidence>
<dbReference type="FunFam" id="2.60.40.1910:FF:000008">
    <property type="entry name" value="Aminopeptidase"/>
    <property type="match status" value="1"/>
</dbReference>
<dbReference type="GO" id="GO:0005737">
    <property type="term" value="C:cytoplasm"/>
    <property type="evidence" value="ECO:0007669"/>
    <property type="project" value="TreeGrafter"/>
</dbReference>
<comment type="cofactor">
    <cofactor evidence="16">
        <name>Zn(2+)</name>
        <dbReference type="ChEBI" id="CHEBI:29105"/>
    </cofactor>
    <text evidence="16">Binds 1 zinc ion per subunit.</text>
</comment>
<evidence type="ECO:0000256" key="11">
    <source>
        <dbReference type="ARBA" id="ARBA00023049"/>
    </source>
</evidence>
<comment type="similarity">
    <text evidence="3 16">Belongs to the peptidase M1 family.</text>
</comment>
<evidence type="ECO:0000256" key="3">
    <source>
        <dbReference type="ARBA" id="ARBA00010136"/>
    </source>
</evidence>
<keyword evidence="7 16" id="KW-0479">Metal-binding</keyword>
<evidence type="ECO:0000256" key="8">
    <source>
        <dbReference type="ARBA" id="ARBA00022729"/>
    </source>
</evidence>
<organism evidence="21 22">
    <name type="scientific">Drosophila lebanonensis</name>
    <name type="common">Fruit fly</name>
    <name type="synonym">Scaptodrosophila lebanonensis</name>
    <dbReference type="NCBI Taxonomy" id="7225"/>
    <lineage>
        <taxon>Eukaryota</taxon>
        <taxon>Metazoa</taxon>
        <taxon>Ecdysozoa</taxon>
        <taxon>Arthropoda</taxon>
        <taxon>Hexapoda</taxon>
        <taxon>Insecta</taxon>
        <taxon>Pterygota</taxon>
        <taxon>Neoptera</taxon>
        <taxon>Endopterygota</taxon>
        <taxon>Diptera</taxon>
        <taxon>Brachycera</taxon>
        <taxon>Muscomorpha</taxon>
        <taxon>Ephydroidea</taxon>
        <taxon>Drosophilidae</taxon>
        <taxon>Scaptodrosophila</taxon>
    </lineage>
</organism>
<keyword evidence="16" id="KW-0031">Aminopeptidase</keyword>
<dbReference type="RefSeq" id="XP_030381880.1">
    <property type="nucleotide sequence ID" value="XM_030526020.1"/>
</dbReference>
<evidence type="ECO:0000256" key="1">
    <source>
        <dbReference type="ARBA" id="ARBA00000098"/>
    </source>
</evidence>
<keyword evidence="6 16" id="KW-0645">Protease</keyword>
<feature type="domain" description="Peptidase M1 membrane alanine aminopeptidase" evidence="18">
    <location>
        <begin position="263"/>
        <end position="488"/>
    </location>
</feature>
<keyword evidence="9 16" id="KW-0378">Hydrolase</keyword>
<evidence type="ECO:0000256" key="6">
    <source>
        <dbReference type="ARBA" id="ARBA00022670"/>
    </source>
</evidence>
<proteinExistence type="inferred from homology"/>
<dbReference type="PANTHER" id="PTHR11533:SF253">
    <property type="entry name" value="AMINOPEPTIDASE-RELATED"/>
    <property type="match status" value="1"/>
</dbReference>
<dbReference type="Gene3D" id="1.25.50.20">
    <property type="match status" value="1"/>
</dbReference>